<evidence type="ECO:0000256" key="2">
    <source>
        <dbReference type="ARBA" id="ARBA00022448"/>
    </source>
</evidence>
<evidence type="ECO:0000256" key="5">
    <source>
        <dbReference type="ARBA" id="ARBA00022764"/>
    </source>
</evidence>
<evidence type="ECO:0000256" key="9">
    <source>
        <dbReference type="SAM" id="SignalP"/>
    </source>
</evidence>
<dbReference type="PIRSF" id="PIRSF000005">
    <property type="entry name" value="Cytochrome_c4"/>
    <property type="match status" value="1"/>
</dbReference>
<feature type="chain" id="PRO_5046350807" evidence="9">
    <location>
        <begin position="22"/>
        <end position="218"/>
    </location>
</feature>
<dbReference type="Pfam" id="PF00034">
    <property type="entry name" value="Cytochrom_C"/>
    <property type="match status" value="2"/>
</dbReference>
<keyword evidence="5" id="KW-0574">Periplasm</keyword>
<feature type="domain" description="Cytochrome c" evidence="10">
    <location>
        <begin position="110"/>
        <end position="210"/>
    </location>
</feature>
<proteinExistence type="predicted"/>
<gene>
    <name evidence="11" type="ORF">Y5W_03363</name>
</gene>
<dbReference type="PANTHER" id="PTHR33751">
    <property type="entry name" value="CBB3-TYPE CYTOCHROME C OXIDASE SUBUNIT FIXP"/>
    <property type="match status" value="1"/>
</dbReference>
<evidence type="ECO:0000256" key="6">
    <source>
        <dbReference type="ARBA" id="ARBA00022982"/>
    </source>
</evidence>
<dbReference type="InterPro" id="IPR008168">
    <property type="entry name" value="Cyt_C_IC"/>
</dbReference>
<dbReference type="EMBL" id="ARXX01000073">
    <property type="protein sequence ID" value="MBF5058069.1"/>
    <property type="molecule type" value="Genomic_DNA"/>
</dbReference>
<keyword evidence="2" id="KW-0813">Transport</keyword>
<evidence type="ECO:0000256" key="7">
    <source>
        <dbReference type="ARBA" id="ARBA00023004"/>
    </source>
</evidence>
<feature type="signal peptide" evidence="9">
    <location>
        <begin position="1"/>
        <end position="21"/>
    </location>
</feature>
<keyword evidence="12" id="KW-1185">Reference proteome</keyword>
<evidence type="ECO:0000259" key="10">
    <source>
        <dbReference type="PROSITE" id="PS51007"/>
    </source>
</evidence>
<name>A0ABS0AV96_9GAMM</name>
<dbReference type="InterPro" id="IPR036909">
    <property type="entry name" value="Cyt_c-like_dom_sf"/>
</dbReference>
<feature type="domain" description="Cytochrome c" evidence="10">
    <location>
        <begin position="23"/>
        <end position="101"/>
    </location>
</feature>
<organism evidence="11 12">
    <name type="scientific">Alloalcanivorax profundimaris</name>
    <dbReference type="NCBI Taxonomy" id="2735259"/>
    <lineage>
        <taxon>Bacteria</taxon>
        <taxon>Pseudomonadati</taxon>
        <taxon>Pseudomonadota</taxon>
        <taxon>Gammaproteobacteria</taxon>
        <taxon>Oceanospirillales</taxon>
        <taxon>Alcanivoracaceae</taxon>
        <taxon>Alloalcanivorax</taxon>
    </lineage>
</organism>
<evidence type="ECO:0000256" key="1">
    <source>
        <dbReference type="ARBA" id="ARBA00004418"/>
    </source>
</evidence>
<dbReference type="RefSeq" id="WP_161382852.1">
    <property type="nucleotide sequence ID" value="NZ_ARXX01000073.1"/>
</dbReference>
<evidence type="ECO:0000313" key="12">
    <source>
        <dbReference type="Proteomes" id="UP000662703"/>
    </source>
</evidence>
<dbReference type="Gene3D" id="1.10.760.10">
    <property type="entry name" value="Cytochrome c-like domain"/>
    <property type="match status" value="2"/>
</dbReference>
<dbReference type="PANTHER" id="PTHR33751:SF9">
    <property type="entry name" value="CYTOCHROME C4"/>
    <property type="match status" value="1"/>
</dbReference>
<dbReference type="InterPro" id="IPR009056">
    <property type="entry name" value="Cyt_c-like_dom"/>
</dbReference>
<comment type="subcellular location">
    <subcellularLocation>
        <location evidence="1">Periplasm</location>
    </subcellularLocation>
</comment>
<accession>A0ABS0AV96</accession>
<sequence length="218" mass="22420">MKCIKLIVLLAALVAAPFALAEGNPEAGKEKSQPCAACHGPDGNSPSGMYPSLAGQGQKYLLEQLKAFKSGARENAIMAGQVANLSDQDMQDLAAYFAEQTITTGQASADWVDQGERLYRGGDVEAGIPACSGCHGPAGEGIDAAGFPALAGQHPDYVEAQLKAFRAAGSEAIGDMAKRANDPQAMMRTIAAKMSDAQIKAVASFVSGLSADEGGAEE</sequence>
<protein>
    <submittedName>
        <fullName evidence="11">Cytochrome c4</fullName>
    </submittedName>
</protein>
<keyword evidence="3 8" id="KW-0349">Heme</keyword>
<evidence type="ECO:0000256" key="8">
    <source>
        <dbReference type="PROSITE-ProRule" id="PRU00433"/>
    </source>
</evidence>
<evidence type="ECO:0000256" key="3">
    <source>
        <dbReference type="ARBA" id="ARBA00022617"/>
    </source>
</evidence>
<evidence type="ECO:0000313" key="11">
    <source>
        <dbReference type="EMBL" id="MBF5058069.1"/>
    </source>
</evidence>
<dbReference type="PROSITE" id="PS51007">
    <property type="entry name" value="CYTC"/>
    <property type="match status" value="2"/>
</dbReference>
<dbReference type="Proteomes" id="UP000662703">
    <property type="component" value="Unassembled WGS sequence"/>
</dbReference>
<dbReference type="SUPFAM" id="SSF46626">
    <property type="entry name" value="Cytochrome c"/>
    <property type="match status" value="2"/>
</dbReference>
<keyword evidence="4 8" id="KW-0479">Metal-binding</keyword>
<keyword evidence="7 8" id="KW-0408">Iron</keyword>
<comment type="caution">
    <text evidence="11">The sequence shown here is derived from an EMBL/GenBank/DDBJ whole genome shotgun (WGS) entry which is preliminary data.</text>
</comment>
<keyword evidence="9" id="KW-0732">Signal</keyword>
<reference evidence="11 12" key="1">
    <citation type="submission" date="2012-09" db="EMBL/GenBank/DDBJ databases">
        <title>Genome Sequence of alkane-degrading Bacterium Alcanivorax sp. 521-1.</title>
        <authorList>
            <person name="Lai Q."/>
            <person name="Shao Z."/>
        </authorList>
    </citation>
    <scope>NUCLEOTIDE SEQUENCE [LARGE SCALE GENOMIC DNA]</scope>
    <source>
        <strain evidence="11 12">521-1</strain>
    </source>
</reference>
<keyword evidence="6" id="KW-0249">Electron transport</keyword>
<dbReference type="InterPro" id="IPR024167">
    <property type="entry name" value="Cytochrome_c4-like"/>
</dbReference>
<dbReference type="InterPro" id="IPR050597">
    <property type="entry name" value="Cytochrome_c_Oxidase_Subunit"/>
</dbReference>
<dbReference type="PRINTS" id="PR00605">
    <property type="entry name" value="CYTCHROMECIC"/>
</dbReference>
<evidence type="ECO:0000256" key="4">
    <source>
        <dbReference type="ARBA" id="ARBA00022723"/>
    </source>
</evidence>